<evidence type="ECO:0000313" key="3">
    <source>
        <dbReference type="Proteomes" id="UP000292085"/>
    </source>
</evidence>
<dbReference type="Pfam" id="PF04993">
    <property type="entry name" value="TfoX_N"/>
    <property type="match status" value="1"/>
</dbReference>
<keyword evidence="3" id="KW-1185">Reference proteome</keyword>
<dbReference type="OrthoDB" id="1524907at2"/>
<dbReference type="AlphaFoldDB" id="A0A4Q6XM33"/>
<feature type="domain" description="TfoX N-terminal" evidence="1">
    <location>
        <begin position="13"/>
        <end position="105"/>
    </location>
</feature>
<evidence type="ECO:0000313" key="2">
    <source>
        <dbReference type="EMBL" id="RZF61210.1"/>
    </source>
</evidence>
<gene>
    <name evidence="2" type="ORF">EWE75_19005</name>
</gene>
<dbReference type="InterPro" id="IPR007076">
    <property type="entry name" value="TfoX_N"/>
</dbReference>
<reference evidence="2 3" key="1">
    <citation type="submission" date="2019-02" db="EMBL/GenBank/DDBJ databases">
        <authorList>
            <person name="Li Y."/>
        </authorList>
    </citation>
    <scope>NUCLEOTIDE SEQUENCE [LARGE SCALE GENOMIC DNA]</scope>
    <source>
        <strain evidence="2 3">3-7</strain>
    </source>
</reference>
<dbReference type="RefSeq" id="WP_130159715.1">
    <property type="nucleotide sequence ID" value="NZ_SGIS01000036.1"/>
</dbReference>
<dbReference type="Proteomes" id="UP000292085">
    <property type="component" value="Unassembled WGS sequence"/>
</dbReference>
<sequence length="118" mass="12957">MAIDTGLADWVAEACAPLGAISRKRLFGGASLYCDGFAFAILAFDALWFKADTESDAAWDAIHAERFSVTREGGKVQSINYRRAPDDVYDDAEAMREWAGLAIAASRRAPVKVKRKKK</sequence>
<comment type="caution">
    <text evidence="2">The sequence shown here is derived from an EMBL/GenBank/DDBJ whole genome shotgun (WGS) entry which is preliminary data.</text>
</comment>
<organism evidence="2 3">
    <name type="scientific">Sphingomonas populi</name>
    <dbReference type="NCBI Taxonomy" id="2484750"/>
    <lineage>
        <taxon>Bacteria</taxon>
        <taxon>Pseudomonadati</taxon>
        <taxon>Pseudomonadota</taxon>
        <taxon>Alphaproteobacteria</taxon>
        <taxon>Sphingomonadales</taxon>
        <taxon>Sphingomonadaceae</taxon>
        <taxon>Sphingomonas</taxon>
    </lineage>
</organism>
<proteinExistence type="predicted"/>
<dbReference type="EMBL" id="SGIS01000036">
    <property type="protein sequence ID" value="RZF61210.1"/>
    <property type="molecule type" value="Genomic_DNA"/>
</dbReference>
<evidence type="ECO:0000259" key="1">
    <source>
        <dbReference type="Pfam" id="PF04993"/>
    </source>
</evidence>
<dbReference type="Gene3D" id="3.30.1460.30">
    <property type="entry name" value="YgaC/TfoX-N like chaperone"/>
    <property type="match status" value="1"/>
</dbReference>
<accession>A0A4Q6XM33</accession>
<protein>
    <submittedName>
        <fullName evidence="2">TfoX family protein</fullName>
    </submittedName>
</protein>
<name>A0A4Q6XM33_9SPHN</name>
<dbReference type="SUPFAM" id="SSF159894">
    <property type="entry name" value="YgaC/TfoX-N like"/>
    <property type="match status" value="1"/>
</dbReference>